<sequence>MPPLAAVEDLHCSSNFERCLEELRDDFQLLGSDPPGPLVRFDSYTTLLDATRSCTHGLSRLAIGNRTRNLPGSSIEAL</sequence>
<dbReference type="Proteomes" id="UP000465241">
    <property type="component" value="Unassembled WGS sequence"/>
</dbReference>
<accession>A0A7I9WUJ7</accession>
<evidence type="ECO:0000313" key="1">
    <source>
        <dbReference type="EMBL" id="GFG61394.1"/>
    </source>
</evidence>
<protein>
    <submittedName>
        <fullName evidence="1">Uncharacterized protein</fullName>
    </submittedName>
</protein>
<evidence type="ECO:0000313" key="2">
    <source>
        <dbReference type="Proteomes" id="UP000465241"/>
    </source>
</evidence>
<dbReference type="EMBL" id="BLKT01000003">
    <property type="protein sequence ID" value="GFG61394.1"/>
    <property type="molecule type" value="Genomic_DNA"/>
</dbReference>
<keyword evidence="2" id="KW-1185">Reference proteome</keyword>
<dbReference type="AlphaFoldDB" id="A0A7I9WUJ7"/>
<gene>
    <name evidence="1" type="ORF">MMUR_55300</name>
</gene>
<name>A0A7I9WUJ7_9MYCO</name>
<comment type="caution">
    <text evidence="1">The sequence shown here is derived from an EMBL/GenBank/DDBJ whole genome shotgun (WGS) entry which is preliminary data.</text>
</comment>
<organism evidence="1 2">
    <name type="scientific">Mycolicibacterium murale</name>
    <dbReference type="NCBI Taxonomy" id="182220"/>
    <lineage>
        <taxon>Bacteria</taxon>
        <taxon>Bacillati</taxon>
        <taxon>Actinomycetota</taxon>
        <taxon>Actinomycetes</taxon>
        <taxon>Mycobacteriales</taxon>
        <taxon>Mycobacteriaceae</taxon>
        <taxon>Mycolicibacterium</taxon>
    </lineage>
</organism>
<reference evidence="1 2" key="1">
    <citation type="journal article" date="2019" name="Emerg. Microbes Infect.">
        <title>Comprehensive subspecies identification of 175 nontuberculous mycobacteria species based on 7547 genomic profiles.</title>
        <authorList>
            <person name="Matsumoto Y."/>
            <person name="Kinjo T."/>
            <person name="Motooka D."/>
            <person name="Nabeya D."/>
            <person name="Jung N."/>
            <person name="Uechi K."/>
            <person name="Horii T."/>
            <person name="Iida T."/>
            <person name="Fujita J."/>
            <person name="Nakamura S."/>
        </authorList>
    </citation>
    <scope>NUCLEOTIDE SEQUENCE [LARGE SCALE GENOMIC DNA]</scope>
    <source>
        <strain evidence="1 2">JCM 13392</strain>
    </source>
</reference>
<proteinExistence type="predicted"/>